<protein>
    <submittedName>
        <fullName evidence="2 3">Wing morphogenesis defect-like protein</fullName>
    </submittedName>
</protein>
<reference evidence="3" key="2">
    <citation type="submission" date="2020-05" db="UniProtKB">
        <authorList>
            <consortium name="EnsemblMetazoa"/>
        </authorList>
    </citation>
    <scope>IDENTIFICATION</scope>
</reference>
<evidence type="ECO:0000256" key="1">
    <source>
        <dbReference type="SAM" id="MobiDB-lite"/>
    </source>
</evidence>
<dbReference type="EMBL" id="ATLV01024431">
    <property type="status" value="NOT_ANNOTATED_CDS"/>
    <property type="molecule type" value="Genomic_DNA"/>
</dbReference>
<reference evidence="2 4" key="1">
    <citation type="journal article" date="2014" name="BMC Genomics">
        <title>Genome sequence of Anopheles sinensis provides insight into genetics basis of mosquito competence for malaria parasites.</title>
        <authorList>
            <person name="Zhou D."/>
            <person name="Zhang D."/>
            <person name="Ding G."/>
            <person name="Shi L."/>
            <person name="Hou Q."/>
            <person name="Ye Y."/>
            <person name="Xu Y."/>
            <person name="Zhou H."/>
            <person name="Xiong C."/>
            <person name="Li S."/>
            <person name="Yu J."/>
            <person name="Hong S."/>
            <person name="Yu X."/>
            <person name="Zou P."/>
            <person name="Chen C."/>
            <person name="Chang X."/>
            <person name="Wang W."/>
            <person name="Lv Y."/>
            <person name="Sun Y."/>
            <person name="Ma L."/>
            <person name="Shen B."/>
            <person name="Zhu C."/>
        </authorList>
    </citation>
    <scope>NUCLEOTIDE SEQUENCE [LARGE SCALE GENOMIC DNA]</scope>
</reference>
<name>A0A084WMG0_ANOSI</name>
<dbReference type="EnsemblMetazoa" id="ASIC019880-RA">
    <property type="protein sequence ID" value="ASIC019880-PA"/>
    <property type="gene ID" value="ASIC019880"/>
</dbReference>
<feature type="region of interest" description="Disordered" evidence="1">
    <location>
        <begin position="1"/>
        <end position="20"/>
    </location>
</feature>
<organism evidence="2">
    <name type="scientific">Anopheles sinensis</name>
    <name type="common">Mosquito</name>
    <dbReference type="NCBI Taxonomy" id="74873"/>
    <lineage>
        <taxon>Eukaryota</taxon>
        <taxon>Metazoa</taxon>
        <taxon>Ecdysozoa</taxon>
        <taxon>Arthropoda</taxon>
        <taxon>Hexapoda</taxon>
        <taxon>Insecta</taxon>
        <taxon>Pterygota</taxon>
        <taxon>Neoptera</taxon>
        <taxon>Endopterygota</taxon>
        <taxon>Diptera</taxon>
        <taxon>Nematocera</taxon>
        <taxon>Culicoidea</taxon>
        <taxon>Culicidae</taxon>
        <taxon>Anophelinae</taxon>
        <taxon>Anopheles</taxon>
    </lineage>
</organism>
<gene>
    <name evidence="2" type="ORF">ZHAS_00019880</name>
</gene>
<dbReference type="Proteomes" id="UP000030765">
    <property type="component" value="Unassembled WGS sequence"/>
</dbReference>
<accession>A0A084WMG0</accession>
<evidence type="ECO:0000313" key="2">
    <source>
        <dbReference type="EMBL" id="KFB51404.1"/>
    </source>
</evidence>
<dbReference type="AlphaFoldDB" id="A0A084WMG0"/>
<proteinExistence type="predicted"/>
<evidence type="ECO:0000313" key="3">
    <source>
        <dbReference type="EnsemblMetazoa" id="ASIC019880-PA"/>
    </source>
</evidence>
<sequence>MQSTVLSSQEDRTMVRWSKGSNRRISKVDIENEDLGYASPAGGSTWPHDSGVRIRIANTTGPPYARREKQGAGT</sequence>
<keyword evidence="4" id="KW-1185">Reference proteome</keyword>
<evidence type="ECO:0000313" key="4">
    <source>
        <dbReference type="Proteomes" id="UP000030765"/>
    </source>
</evidence>
<dbReference type="VEuPathDB" id="VectorBase:ASIC019880"/>
<dbReference type="EMBL" id="KE525352">
    <property type="protein sequence ID" value="KFB51404.1"/>
    <property type="molecule type" value="Genomic_DNA"/>
</dbReference>